<dbReference type="SUPFAM" id="SSF52833">
    <property type="entry name" value="Thioredoxin-like"/>
    <property type="match status" value="1"/>
</dbReference>
<proteinExistence type="predicted"/>
<dbReference type="PANTHER" id="PTHR10438">
    <property type="entry name" value="THIOREDOXIN"/>
    <property type="match status" value="1"/>
</dbReference>
<protein>
    <submittedName>
        <fullName evidence="4">Thiol-disulfide isomerase/thioredoxin</fullName>
    </submittedName>
</protein>
<dbReference type="InterPro" id="IPR050620">
    <property type="entry name" value="Thioredoxin_H-type-like"/>
</dbReference>
<organism evidence="4 5">
    <name type="scientific">Bacteroides reticulotermitis</name>
    <dbReference type="NCBI Taxonomy" id="1133319"/>
    <lineage>
        <taxon>Bacteria</taxon>
        <taxon>Pseudomonadati</taxon>
        <taxon>Bacteroidota</taxon>
        <taxon>Bacteroidia</taxon>
        <taxon>Bacteroidales</taxon>
        <taxon>Bacteroidaceae</taxon>
        <taxon>Bacteroides</taxon>
    </lineage>
</organism>
<dbReference type="PROSITE" id="PS51352">
    <property type="entry name" value="THIOREDOXIN_2"/>
    <property type="match status" value="1"/>
</dbReference>
<evidence type="ECO:0000256" key="1">
    <source>
        <dbReference type="ARBA" id="ARBA00023284"/>
    </source>
</evidence>
<reference evidence="4" key="1">
    <citation type="submission" date="2020-08" db="EMBL/GenBank/DDBJ databases">
        <title>Genomic Encyclopedia of Type Strains, Phase IV (KMG-IV): sequencing the most valuable type-strain genomes for metagenomic binning, comparative biology and taxonomic classification.</title>
        <authorList>
            <person name="Goeker M."/>
        </authorList>
    </citation>
    <scope>NUCLEOTIDE SEQUENCE [LARGE SCALE GENOMIC DNA]</scope>
    <source>
        <strain evidence="4">DSM 105720</strain>
    </source>
</reference>
<keyword evidence="2" id="KW-0732">Signal</keyword>
<dbReference type="InterPro" id="IPR017937">
    <property type="entry name" value="Thioredoxin_CS"/>
</dbReference>
<gene>
    <name evidence="4" type="ORF">GGR06_000300</name>
</gene>
<keyword evidence="5" id="KW-1185">Reference proteome</keyword>
<dbReference type="PROSITE" id="PS00194">
    <property type="entry name" value="THIOREDOXIN_1"/>
    <property type="match status" value="1"/>
</dbReference>
<dbReference type="GO" id="GO:0016853">
    <property type="term" value="F:isomerase activity"/>
    <property type="evidence" value="ECO:0007669"/>
    <property type="project" value="UniProtKB-KW"/>
</dbReference>
<feature type="signal peptide" evidence="2">
    <location>
        <begin position="1"/>
        <end position="21"/>
    </location>
</feature>
<dbReference type="RefSeq" id="WP_158332163.1">
    <property type="nucleotide sequence ID" value="NZ_JACIER010000001.1"/>
</dbReference>
<evidence type="ECO:0000313" key="5">
    <source>
        <dbReference type="Proteomes" id="UP000560658"/>
    </source>
</evidence>
<dbReference type="Pfam" id="PF00085">
    <property type="entry name" value="Thioredoxin"/>
    <property type="match status" value="1"/>
</dbReference>
<dbReference type="InterPro" id="IPR036249">
    <property type="entry name" value="Thioredoxin-like_sf"/>
</dbReference>
<feature type="chain" id="PRO_5032766235" evidence="2">
    <location>
        <begin position="22"/>
        <end position="390"/>
    </location>
</feature>
<dbReference type="AlphaFoldDB" id="A0A840CUI2"/>
<feature type="domain" description="Thioredoxin" evidence="3">
    <location>
        <begin position="19"/>
        <end position="147"/>
    </location>
</feature>
<dbReference type="EMBL" id="JACIER010000001">
    <property type="protein sequence ID" value="MBB4042541.1"/>
    <property type="molecule type" value="Genomic_DNA"/>
</dbReference>
<sequence length="390" mass="44765">MKLKKMLIVLLLACVSNVSFGQEAAPEGEGVKFLDGYTVTYAQALADAKKESKLLFIDCYTTWCGPCKMMIRDVFSLKMVGDYFAPRFVSIKFDMEKGEGLELRKKFDVKAYPTFLIIDPQKNTELTRIVGGDKADKFVETIETNLKAGGLSAYDEKYAAGERSEEFVLAYIKMLSAAYKSEKCGEVADAYLAGKESQLLTNQALYDMFMQHVTSADSPSFMYVVDHKTEFSQKYDEKKLNRKLQMVWESFPQKYLVKKDDGTLVFDQAGMDQYVLKMKKYDVQNIDRICLSTDMYVAQQQEKWPTYLELCKQYVDQNGKSHFLIYNYALRIERGCKDEAVRWNTAEWLKTSKVRLEEELQKDPAMDEAKKKGLTGYLTSYEGLIAKLDK</sequence>
<dbReference type="PANTHER" id="PTHR10438:SF468">
    <property type="entry name" value="THIOREDOXIN-1-RELATED"/>
    <property type="match status" value="1"/>
</dbReference>
<dbReference type="InterPro" id="IPR013766">
    <property type="entry name" value="Thioredoxin_domain"/>
</dbReference>
<evidence type="ECO:0000313" key="4">
    <source>
        <dbReference type="EMBL" id="MBB4042541.1"/>
    </source>
</evidence>
<dbReference type="Proteomes" id="UP000560658">
    <property type="component" value="Unassembled WGS sequence"/>
</dbReference>
<comment type="caution">
    <text evidence="4">The sequence shown here is derived from an EMBL/GenBank/DDBJ whole genome shotgun (WGS) entry which is preliminary data.</text>
</comment>
<evidence type="ECO:0000256" key="2">
    <source>
        <dbReference type="SAM" id="SignalP"/>
    </source>
</evidence>
<keyword evidence="4" id="KW-0413">Isomerase</keyword>
<keyword evidence="1" id="KW-0676">Redox-active center</keyword>
<name>A0A840CUI2_9BACE</name>
<accession>A0A840CUI2</accession>
<evidence type="ECO:0000259" key="3">
    <source>
        <dbReference type="PROSITE" id="PS51352"/>
    </source>
</evidence>
<dbReference type="Gene3D" id="3.40.30.10">
    <property type="entry name" value="Glutaredoxin"/>
    <property type="match status" value="1"/>
</dbReference>